<keyword evidence="1" id="KW-0813">Transport</keyword>
<evidence type="ECO:0000313" key="3">
    <source>
        <dbReference type="EMBL" id="GJT93438.1"/>
    </source>
</evidence>
<comment type="subcellular location">
    <subcellularLocation>
        <location evidence="1">Nucleus</location>
        <location evidence="1">Nucleolus</location>
    </subcellularLocation>
</comment>
<evidence type="ECO:0000313" key="4">
    <source>
        <dbReference type="Proteomes" id="UP001151760"/>
    </source>
</evidence>
<dbReference type="InterPro" id="IPR012977">
    <property type="entry name" value="SDA1_N"/>
</dbReference>
<protein>
    <recommendedName>
        <fullName evidence="1">Protein SDA1</fullName>
    </recommendedName>
</protein>
<reference evidence="3" key="2">
    <citation type="submission" date="2022-01" db="EMBL/GenBank/DDBJ databases">
        <authorList>
            <person name="Yamashiro T."/>
            <person name="Shiraishi A."/>
            <person name="Satake H."/>
            <person name="Nakayama K."/>
        </authorList>
    </citation>
    <scope>NUCLEOTIDE SEQUENCE</scope>
</reference>
<keyword evidence="1" id="KW-0690">Ribosome biogenesis</keyword>
<comment type="similarity">
    <text evidence="1">Belongs to the SDA1 family.</text>
</comment>
<dbReference type="EMBL" id="BQNB010020203">
    <property type="protein sequence ID" value="GJT93438.1"/>
    <property type="molecule type" value="Genomic_DNA"/>
</dbReference>
<comment type="function">
    <text evidence="1">Required for 60S pre-ribosomal subunits export to the cytoplasm.</text>
</comment>
<reference evidence="3" key="1">
    <citation type="journal article" date="2022" name="Int. J. Mol. Sci.">
        <title>Draft Genome of Tanacetum Coccineum: Genomic Comparison of Closely Related Tanacetum-Family Plants.</title>
        <authorList>
            <person name="Yamashiro T."/>
            <person name="Shiraishi A."/>
            <person name="Nakayama K."/>
            <person name="Satake H."/>
        </authorList>
    </citation>
    <scope>NUCLEOTIDE SEQUENCE</scope>
</reference>
<dbReference type="PANTHER" id="PTHR12730">
    <property type="entry name" value="HSDA/SDA1-RELATED"/>
    <property type="match status" value="1"/>
</dbReference>
<comment type="caution">
    <text evidence="3">The sequence shown here is derived from an EMBL/GenBank/DDBJ whole genome shotgun (WGS) entry which is preliminary data.</text>
</comment>
<feature type="non-terminal residue" evidence="3">
    <location>
        <position position="136"/>
    </location>
</feature>
<keyword evidence="1" id="KW-0539">Nucleus</keyword>
<sequence>MPSNEFTADAISASGRTSEKLSLPTLQSKMKCDPGGYETELSLVYNQFKSSVELFTQQASFNFTSVVNGGVGGDVTVAKDLGDRAMFLAHVTPFYPAKLGGYPSELVEFLKSSARVLPSGLRVTVTQALILLLNRK</sequence>
<proteinExistence type="inferred from homology"/>
<gene>
    <name evidence="3" type="ORF">Tco_1082283</name>
</gene>
<name>A0ABQ5I002_9ASTR</name>
<keyword evidence="4" id="KW-1185">Reference proteome</keyword>
<evidence type="ECO:0000259" key="2">
    <source>
        <dbReference type="Pfam" id="PF08158"/>
    </source>
</evidence>
<keyword evidence="1" id="KW-0653">Protein transport</keyword>
<dbReference type="InterPro" id="IPR027312">
    <property type="entry name" value="Sda1"/>
</dbReference>
<evidence type="ECO:0000256" key="1">
    <source>
        <dbReference type="RuleBase" id="RU365057"/>
    </source>
</evidence>
<feature type="domain" description="SDA1 N-terminal" evidence="2">
    <location>
        <begin position="87"/>
        <end position="135"/>
    </location>
</feature>
<dbReference type="Proteomes" id="UP001151760">
    <property type="component" value="Unassembled WGS sequence"/>
</dbReference>
<organism evidence="3 4">
    <name type="scientific">Tanacetum coccineum</name>
    <dbReference type="NCBI Taxonomy" id="301880"/>
    <lineage>
        <taxon>Eukaryota</taxon>
        <taxon>Viridiplantae</taxon>
        <taxon>Streptophyta</taxon>
        <taxon>Embryophyta</taxon>
        <taxon>Tracheophyta</taxon>
        <taxon>Spermatophyta</taxon>
        <taxon>Magnoliopsida</taxon>
        <taxon>eudicotyledons</taxon>
        <taxon>Gunneridae</taxon>
        <taxon>Pentapetalae</taxon>
        <taxon>asterids</taxon>
        <taxon>campanulids</taxon>
        <taxon>Asterales</taxon>
        <taxon>Asteraceae</taxon>
        <taxon>Asteroideae</taxon>
        <taxon>Anthemideae</taxon>
        <taxon>Anthemidinae</taxon>
        <taxon>Tanacetum</taxon>
    </lineage>
</organism>
<dbReference type="PANTHER" id="PTHR12730:SF0">
    <property type="entry name" value="PROTEIN SDA1 HOMOLOG"/>
    <property type="match status" value="1"/>
</dbReference>
<dbReference type="Pfam" id="PF08158">
    <property type="entry name" value="SDA1_HEAT"/>
    <property type="match status" value="1"/>
</dbReference>
<accession>A0ABQ5I002</accession>